<evidence type="ECO:0000256" key="1">
    <source>
        <dbReference type="ARBA" id="ARBA00023015"/>
    </source>
</evidence>
<organism evidence="6 7">
    <name type="scientific">Lacticaseibacillus camelliae DSM 22697 = JCM 13995</name>
    <dbReference type="NCBI Taxonomy" id="1423730"/>
    <lineage>
        <taxon>Bacteria</taxon>
        <taxon>Bacillati</taxon>
        <taxon>Bacillota</taxon>
        <taxon>Bacilli</taxon>
        <taxon>Lactobacillales</taxon>
        <taxon>Lactobacillaceae</taxon>
        <taxon>Lacticaseibacillus</taxon>
    </lineage>
</organism>
<evidence type="ECO:0000313" key="7">
    <source>
        <dbReference type="Proteomes" id="UP000050865"/>
    </source>
</evidence>
<dbReference type="AlphaFoldDB" id="A0A0R2F2B6"/>
<proteinExistence type="predicted"/>
<dbReference type="InterPro" id="IPR050707">
    <property type="entry name" value="HTH_MetabolicPath_Reg"/>
</dbReference>
<dbReference type="PANTHER" id="PTHR30136:SF24">
    <property type="entry name" value="HTH-TYPE TRANSCRIPTIONAL REPRESSOR ALLR"/>
    <property type="match status" value="1"/>
</dbReference>
<dbReference type="PANTHER" id="PTHR30136">
    <property type="entry name" value="HELIX-TURN-HELIX TRANSCRIPTIONAL REGULATOR, ICLR FAMILY"/>
    <property type="match status" value="1"/>
</dbReference>
<keyword evidence="2" id="KW-0238">DNA-binding</keyword>
<dbReference type="STRING" id="1423730.FC75_GL001738"/>
<dbReference type="EMBL" id="AYZJ01000030">
    <property type="protein sequence ID" value="KRN22690.1"/>
    <property type="molecule type" value="Genomic_DNA"/>
</dbReference>
<dbReference type="Proteomes" id="UP000050865">
    <property type="component" value="Unassembled WGS sequence"/>
</dbReference>
<dbReference type="GO" id="GO:0003700">
    <property type="term" value="F:DNA-binding transcription factor activity"/>
    <property type="evidence" value="ECO:0007669"/>
    <property type="project" value="TreeGrafter"/>
</dbReference>
<dbReference type="Gene3D" id="1.10.10.10">
    <property type="entry name" value="Winged helix-like DNA-binding domain superfamily/Winged helix DNA-binding domain"/>
    <property type="match status" value="1"/>
</dbReference>
<evidence type="ECO:0000256" key="3">
    <source>
        <dbReference type="ARBA" id="ARBA00023163"/>
    </source>
</evidence>
<dbReference type="InterPro" id="IPR036388">
    <property type="entry name" value="WH-like_DNA-bd_sf"/>
</dbReference>
<dbReference type="SMART" id="SM00346">
    <property type="entry name" value="HTH_ICLR"/>
    <property type="match status" value="1"/>
</dbReference>
<dbReference type="SUPFAM" id="SSF55781">
    <property type="entry name" value="GAF domain-like"/>
    <property type="match status" value="1"/>
</dbReference>
<feature type="domain" description="HTH iclR-type" evidence="4">
    <location>
        <begin position="11"/>
        <end position="73"/>
    </location>
</feature>
<accession>A0A0R2F2B6</accession>
<dbReference type="SUPFAM" id="SSF46785">
    <property type="entry name" value="Winged helix' DNA-binding domain"/>
    <property type="match status" value="1"/>
</dbReference>
<sequence length="254" mass="28166">MSEPSTGKPYGTVLIKANEILEFLLKTQDAPSLAQISAGLGMAKPTAQKILTTMNQLGMVRRDDQTKRYYIGTQMIAYAQKALASFDIAGAARPFLQKLRDETGETINLGVLRDSKIVLIEKLESPTSIKLQSIIGGTMNLYSSAMGKAVLATYTQSQLRQYFDTTKLTPLTPYTITSQTKLQADLKQIQQTGVSIDNEENESEVFCLGATIHKNHQLYGAFSISTPKYRLPKERRTEFVRLLLNTQHAIEAAL</sequence>
<reference evidence="6 7" key="1">
    <citation type="journal article" date="2015" name="Genome Announc.">
        <title>Expanding the biotechnology potential of lactobacilli through comparative genomics of 213 strains and associated genera.</title>
        <authorList>
            <person name="Sun Z."/>
            <person name="Harris H.M."/>
            <person name="McCann A."/>
            <person name="Guo C."/>
            <person name="Argimon S."/>
            <person name="Zhang W."/>
            <person name="Yang X."/>
            <person name="Jeffery I.B."/>
            <person name="Cooney J.C."/>
            <person name="Kagawa T.F."/>
            <person name="Liu W."/>
            <person name="Song Y."/>
            <person name="Salvetti E."/>
            <person name="Wrobel A."/>
            <person name="Rasinkangas P."/>
            <person name="Parkhill J."/>
            <person name="Rea M.C."/>
            <person name="O'Sullivan O."/>
            <person name="Ritari J."/>
            <person name="Douillard F.P."/>
            <person name="Paul Ross R."/>
            <person name="Yang R."/>
            <person name="Briner A.E."/>
            <person name="Felis G.E."/>
            <person name="de Vos W.M."/>
            <person name="Barrangou R."/>
            <person name="Klaenhammer T.R."/>
            <person name="Caufield P.W."/>
            <person name="Cui Y."/>
            <person name="Zhang H."/>
            <person name="O'Toole P.W."/>
        </authorList>
    </citation>
    <scope>NUCLEOTIDE SEQUENCE [LARGE SCALE GENOMIC DNA]</scope>
    <source>
        <strain evidence="6 7">DSM 22697</strain>
    </source>
</reference>
<gene>
    <name evidence="6" type="ORF">FC75_GL001738</name>
</gene>
<dbReference type="PATRIC" id="fig|1423730.4.peg.1815"/>
<protein>
    <submittedName>
        <fullName evidence="6">Transcriptional regulator</fullName>
    </submittedName>
</protein>
<dbReference type="InterPro" id="IPR029016">
    <property type="entry name" value="GAF-like_dom_sf"/>
</dbReference>
<feature type="domain" description="IclR-ED" evidence="5">
    <location>
        <begin position="74"/>
        <end position="254"/>
    </location>
</feature>
<keyword evidence="3" id="KW-0804">Transcription</keyword>
<dbReference type="Pfam" id="PF09339">
    <property type="entry name" value="HTH_IclR"/>
    <property type="match status" value="1"/>
</dbReference>
<keyword evidence="1" id="KW-0805">Transcription regulation</keyword>
<evidence type="ECO:0000313" key="6">
    <source>
        <dbReference type="EMBL" id="KRN22690.1"/>
    </source>
</evidence>
<evidence type="ECO:0000259" key="5">
    <source>
        <dbReference type="PROSITE" id="PS51078"/>
    </source>
</evidence>
<evidence type="ECO:0000259" key="4">
    <source>
        <dbReference type="PROSITE" id="PS51077"/>
    </source>
</evidence>
<dbReference type="PROSITE" id="PS51077">
    <property type="entry name" value="HTH_ICLR"/>
    <property type="match status" value="1"/>
</dbReference>
<dbReference type="Pfam" id="PF01614">
    <property type="entry name" value="IclR_C"/>
    <property type="match status" value="1"/>
</dbReference>
<dbReference type="InterPro" id="IPR014757">
    <property type="entry name" value="Tscrpt_reg_IclR_C"/>
</dbReference>
<comment type="caution">
    <text evidence="6">The sequence shown here is derived from an EMBL/GenBank/DDBJ whole genome shotgun (WGS) entry which is preliminary data.</text>
</comment>
<dbReference type="PROSITE" id="PS51078">
    <property type="entry name" value="ICLR_ED"/>
    <property type="match status" value="1"/>
</dbReference>
<dbReference type="Gene3D" id="3.30.450.40">
    <property type="match status" value="1"/>
</dbReference>
<keyword evidence="7" id="KW-1185">Reference proteome</keyword>
<dbReference type="InterPro" id="IPR036390">
    <property type="entry name" value="WH_DNA-bd_sf"/>
</dbReference>
<dbReference type="GO" id="GO:0045892">
    <property type="term" value="P:negative regulation of DNA-templated transcription"/>
    <property type="evidence" value="ECO:0007669"/>
    <property type="project" value="TreeGrafter"/>
</dbReference>
<evidence type="ECO:0000256" key="2">
    <source>
        <dbReference type="ARBA" id="ARBA00023125"/>
    </source>
</evidence>
<dbReference type="GO" id="GO:0003677">
    <property type="term" value="F:DNA binding"/>
    <property type="evidence" value="ECO:0007669"/>
    <property type="project" value="UniProtKB-KW"/>
</dbReference>
<dbReference type="RefSeq" id="WP_054664023.1">
    <property type="nucleotide sequence ID" value="NZ_AYZJ01000030.1"/>
</dbReference>
<dbReference type="InterPro" id="IPR005471">
    <property type="entry name" value="Tscrpt_reg_IclR_N"/>
</dbReference>
<name>A0A0R2F2B6_9LACO</name>
<dbReference type="OrthoDB" id="9791752at2"/>